<proteinExistence type="predicted"/>
<dbReference type="PROSITE" id="PS50994">
    <property type="entry name" value="INTEGRASE"/>
    <property type="match status" value="1"/>
</dbReference>
<organism evidence="2 3">
    <name type="scientific">Anatilimnocola aggregata</name>
    <dbReference type="NCBI Taxonomy" id="2528021"/>
    <lineage>
        <taxon>Bacteria</taxon>
        <taxon>Pseudomonadati</taxon>
        <taxon>Planctomycetota</taxon>
        <taxon>Planctomycetia</taxon>
        <taxon>Pirellulales</taxon>
        <taxon>Pirellulaceae</taxon>
        <taxon>Anatilimnocola</taxon>
    </lineage>
</organism>
<dbReference type="GO" id="GO:0015074">
    <property type="term" value="P:DNA integration"/>
    <property type="evidence" value="ECO:0007669"/>
    <property type="project" value="InterPro"/>
</dbReference>
<dbReference type="InterPro" id="IPR036397">
    <property type="entry name" value="RNaseH_sf"/>
</dbReference>
<evidence type="ECO:0000313" key="3">
    <source>
        <dbReference type="Proteomes" id="UP000315017"/>
    </source>
</evidence>
<dbReference type="Gene3D" id="3.30.420.10">
    <property type="entry name" value="Ribonuclease H-like superfamily/Ribonuclease H"/>
    <property type="match status" value="1"/>
</dbReference>
<dbReference type="KEGG" id="aagg:ETAA8_40930"/>
<protein>
    <submittedName>
        <fullName evidence="2">Integrase core domain protein</fullName>
    </submittedName>
</protein>
<dbReference type="Proteomes" id="UP000315017">
    <property type="component" value="Chromosome"/>
</dbReference>
<evidence type="ECO:0000313" key="2">
    <source>
        <dbReference type="EMBL" id="QDU28987.1"/>
    </source>
</evidence>
<gene>
    <name evidence="2" type="ORF">ETAA8_40930</name>
</gene>
<dbReference type="Pfam" id="PF13683">
    <property type="entry name" value="rve_3"/>
    <property type="match status" value="1"/>
</dbReference>
<dbReference type="EMBL" id="CP036274">
    <property type="protein sequence ID" value="QDU28987.1"/>
    <property type="molecule type" value="Genomic_DNA"/>
</dbReference>
<dbReference type="SUPFAM" id="SSF53098">
    <property type="entry name" value="Ribonuclease H-like"/>
    <property type="match status" value="1"/>
</dbReference>
<reference evidence="2 3" key="1">
    <citation type="submission" date="2019-02" db="EMBL/GenBank/DDBJ databases">
        <title>Deep-cultivation of Planctomycetes and their phenomic and genomic characterization uncovers novel biology.</title>
        <authorList>
            <person name="Wiegand S."/>
            <person name="Jogler M."/>
            <person name="Boedeker C."/>
            <person name="Pinto D."/>
            <person name="Vollmers J."/>
            <person name="Rivas-Marin E."/>
            <person name="Kohn T."/>
            <person name="Peeters S.H."/>
            <person name="Heuer A."/>
            <person name="Rast P."/>
            <person name="Oberbeckmann S."/>
            <person name="Bunk B."/>
            <person name="Jeske O."/>
            <person name="Meyerdierks A."/>
            <person name="Storesund J.E."/>
            <person name="Kallscheuer N."/>
            <person name="Luecker S."/>
            <person name="Lage O.M."/>
            <person name="Pohl T."/>
            <person name="Merkel B.J."/>
            <person name="Hornburger P."/>
            <person name="Mueller R.-W."/>
            <person name="Bruemmer F."/>
            <person name="Labrenz M."/>
            <person name="Spormann A.M."/>
            <person name="Op den Camp H."/>
            <person name="Overmann J."/>
            <person name="Amann R."/>
            <person name="Jetten M.S.M."/>
            <person name="Mascher T."/>
            <person name="Medema M.H."/>
            <person name="Devos D.P."/>
            <person name="Kaster A.-K."/>
            <person name="Ovreas L."/>
            <person name="Rohde M."/>
            <person name="Galperin M.Y."/>
            <person name="Jogler C."/>
        </authorList>
    </citation>
    <scope>NUCLEOTIDE SEQUENCE [LARGE SCALE GENOMIC DNA]</scope>
    <source>
        <strain evidence="2 3">ETA_A8</strain>
    </source>
</reference>
<dbReference type="RefSeq" id="WP_145092161.1">
    <property type="nucleotide sequence ID" value="NZ_CP036274.1"/>
</dbReference>
<name>A0A517YFH4_9BACT</name>
<dbReference type="InterPro" id="IPR009057">
    <property type="entry name" value="Homeodomain-like_sf"/>
</dbReference>
<feature type="domain" description="Integrase catalytic" evidence="1">
    <location>
        <begin position="146"/>
        <end position="327"/>
    </location>
</feature>
<accession>A0A517YFH4</accession>
<dbReference type="SUPFAM" id="SSF46689">
    <property type="entry name" value="Homeodomain-like"/>
    <property type="match status" value="1"/>
</dbReference>
<dbReference type="InterPro" id="IPR001584">
    <property type="entry name" value="Integrase_cat-core"/>
</dbReference>
<dbReference type="OrthoDB" id="239066at2"/>
<dbReference type="InterPro" id="IPR012337">
    <property type="entry name" value="RNaseH-like_sf"/>
</dbReference>
<dbReference type="GO" id="GO:0003676">
    <property type="term" value="F:nucleic acid binding"/>
    <property type="evidence" value="ECO:0007669"/>
    <property type="project" value="InterPro"/>
</dbReference>
<keyword evidence="3" id="KW-1185">Reference proteome</keyword>
<sequence length="357" mass="41233">MVNIFQSLLLVIAGATQKELARQVKYLKVENQVLRSKLPKRITITPKERVRLVKFAQKLGGKVLRQLTTIVAPSTILRWIRAEKKLKPQKRKRGRPKTPEQLRRLILKMARENEWGYTRIMGELKKLGIKPPSRNTVKNILKAAGYEPGPRRGEGTWDDFLKQHAASLWQCDFFSKRILTLRGIREVFVLAFLHVETRRVILSPPTFNPNENWIVAQAAVFVEQARGQGLRVATVQHDCDTKFTQGFDQALRQRRARVRRTAFRSPNTNAFVERFVQSIGQECLDRFVIFGEKHMNHVCQEYLQHYHQERPHQGEGIENELLIRKQKPRQVAAISLSEVNCSERLGGLLKSYSSKAA</sequence>
<dbReference type="AlphaFoldDB" id="A0A517YFH4"/>
<evidence type="ECO:0000259" key="1">
    <source>
        <dbReference type="PROSITE" id="PS50994"/>
    </source>
</evidence>